<dbReference type="EMBL" id="JBHSJJ010000009">
    <property type="protein sequence ID" value="MFC4873274.1"/>
    <property type="molecule type" value="Genomic_DNA"/>
</dbReference>
<reference evidence="4" key="1">
    <citation type="journal article" date="2019" name="Int. J. Syst. Evol. Microbiol.">
        <title>The Global Catalogue of Microorganisms (GCM) 10K type strain sequencing project: providing services to taxonomists for standard genome sequencing and annotation.</title>
        <authorList>
            <consortium name="The Broad Institute Genomics Platform"/>
            <consortium name="The Broad Institute Genome Sequencing Center for Infectious Disease"/>
            <person name="Wu L."/>
            <person name="Ma J."/>
        </authorList>
    </citation>
    <scope>NUCLEOTIDE SEQUENCE [LARGE SCALE GENOMIC DNA]</scope>
    <source>
        <strain evidence="4">CGMCC 4.7466</strain>
    </source>
</reference>
<protein>
    <submittedName>
        <fullName evidence="3">GumC family protein</fullName>
    </submittedName>
</protein>
<feature type="coiled-coil region" evidence="1">
    <location>
        <begin position="221"/>
        <end position="248"/>
    </location>
</feature>
<dbReference type="Proteomes" id="UP001595818">
    <property type="component" value="Unassembled WGS sequence"/>
</dbReference>
<dbReference type="RefSeq" id="WP_377065965.1">
    <property type="nucleotide sequence ID" value="NZ_JBHSJJ010000009.1"/>
</dbReference>
<proteinExistence type="predicted"/>
<gene>
    <name evidence="3" type="ORF">ACFPFU_16355</name>
</gene>
<organism evidence="3 4">
    <name type="scientific">Negadavirga shengliensis</name>
    <dbReference type="NCBI Taxonomy" id="1389218"/>
    <lineage>
        <taxon>Bacteria</taxon>
        <taxon>Pseudomonadati</taxon>
        <taxon>Bacteroidota</taxon>
        <taxon>Cytophagia</taxon>
        <taxon>Cytophagales</taxon>
        <taxon>Cyclobacteriaceae</taxon>
        <taxon>Negadavirga</taxon>
    </lineage>
</organism>
<comment type="caution">
    <text evidence="3">The sequence shown here is derived from an EMBL/GenBank/DDBJ whole genome shotgun (WGS) entry which is preliminary data.</text>
</comment>
<evidence type="ECO:0000256" key="1">
    <source>
        <dbReference type="SAM" id="Coils"/>
    </source>
</evidence>
<keyword evidence="2" id="KW-0472">Membrane</keyword>
<evidence type="ECO:0000256" key="2">
    <source>
        <dbReference type="SAM" id="Phobius"/>
    </source>
</evidence>
<accession>A0ABV9T3S0</accession>
<evidence type="ECO:0000313" key="3">
    <source>
        <dbReference type="EMBL" id="MFC4873274.1"/>
    </source>
</evidence>
<keyword evidence="2" id="KW-0812">Transmembrane</keyword>
<sequence>MTLKHFVRLIWSNKYWLVFVPVLVASGVYLFSSNLPRKYETSAVIFTNPISNKGATEGGVVRMDFYTSNNLFDNLTLLVKSRETVKNTALKLLSQHLLLSGPDERIISERNYTELDDHLSPQLREALVVNEDKEATFRNLERHLKEHKDSPIDYLLREHPHYSVPKIIDALYVARKASSDMMEITFRSEDPGICYHTLNFLTETFMERYAGMKELENINSINYFEDQLIIAQEKLRRAENELKAFIADNKILNFYEQGKYLDIAKLEQDQDEEKARRLIAGTKTNLEDIEAMFDGFDRRQSIIGKISDLQSRIVSKNLEIQGLNMQAAREKNISSLEHEIDLLKREIDSASQDLFKNNTSLQGIQRQTVLDEWLKLKISYEEQIQALDVMQDRKQYLDSKIQEFAPLGAELKTLEREVEVNENQYLSILHGLNMAYLQKYDLEMSSPQKLVDIPFYPKTPLPSKRKLLTIGSLFSSGIFVLALVLGWSLIDRTIKSKEKAEKLTGLKVAGGWINEKKIQKNVLRSSLFNKLIKQFYNNINKFLPQNGKTNIMFYSIQRGEGKTFLIKKLAEEFQHQHRDTLYFGPKEKDENMPCEARNYTLTDHLCDQNESYWEQTLSGINKDMLLWELPHIEEAPMNFRLINRADILVLVLDSGRKWNSSDENLLNGLLDTVKIPHVIWLNNMEEGELEDLNGEIPKKRSWLRTKIKGIVS</sequence>
<dbReference type="SUPFAM" id="SSF52540">
    <property type="entry name" value="P-loop containing nucleoside triphosphate hydrolases"/>
    <property type="match status" value="1"/>
</dbReference>
<keyword evidence="2" id="KW-1133">Transmembrane helix</keyword>
<feature type="transmembrane region" description="Helical" evidence="2">
    <location>
        <begin position="467"/>
        <end position="490"/>
    </location>
</feature>
<dbReference type="PANTHER" id="PTHR32309:SF13">
    <property type="entry name" value="FERRIC ENTEROBACTIN TRANSPORT PROTEIN FEPE"/>
    <property type="match status" value="1"/>
</dbReference>
<keyword evidence="4" id="KW-1185">Reference proteome</keyword>
<keyword evidence="1" id="KW-0175">Coiled coil</keyword>
<name>A0ABV9T3S0_9BACT</name>
<dbReference type="Gene3D" id="3.40.50.300">
    <property type="entry name" value="P-loop containing nucleotide triphosphate hydrolases"/>
    <property type="match status" value="1"/>
</dbReference>
<feature type="transmembrane region" description="Helical" evidence="2">
    <location>
        <begin position="15"/>
        <end position="32"/>
    </location>
</feature>
<dbReference type="InterPro" id="IPR027417">
    <property type="entry name" value="P-loop_NTPase"/>
</dbReference>
<feature type="coiled-coil region" evidence="1">
    <location>
        <begin position="326"/>
        <end position="353"/>
    </location>
</feature>
<dbReference type="InterPro" id="IPR050445">
    <property type="entry name" value="Bact_polysacc_biosynth/exp"/>
</dbReference>
<evidence type="ECO:0000313" key="4">
    <source>
        <dbReference type="Proteomes" id="UP001595818"/>
    </source>
</evidence>
<dbReference type="PANTHER" id="PTHR32309">
    <property type="entry name" value="TYROSINE-PROTEIN KINASE"/>
    <property type="match status" value="1"/>
</dbReference>